<dbReference type="InterPro" id="IPR040198">
    <property type="entry name" value="Fido_containing"/>
</dbReference>
<name>A0A6N6ME29_9FLAO</name>
<dbReference type="Gene3D" id="1.10.3290.10">
    <property type="entry name" value="Fido-like domain"/>
    <property type="match status" value="1"/>
</dbReference>
<accession>A0A6N6ME29</accession>
<evidence type="ECO:0000256" key="1">
    <source>
        <dbReference type="PIRSR" id="PIRSR640198-1"/>
    </source>
</evidence>
<protein>
    <submittedName>
        <fullName evidence="4">Cell filamentation protein Fic</fullName>
    </submittedName>
</protein>
<dbReference type="RefSeq" id="WP_150939350.1">
    <property type="nucleotide sequence ID" value="NZ_WAAT01000045.1"/>
</dbReference>
<keyword evidence="2" id="KW-0547">Nucleotide-binding</keyword>
<dbReference type="InterPro" id="IPR036597">
    <property type="entry name" value="Fido-like_dom_sf"/>
</dbReference>
<feature type="active site" evidence="1">
    <location>
        <position position="338"/>
    </location>
</feature>
<evidence type="ECO:0000313" key="5">
    <source>
        <dbReference type="Proteomes" id="UP000441333"/>
    </source>
</evidence>
<dbReference type="EMBL" id="WAAT01000045">
    <property type="protein sequence ID" value="KAB1067596.1"/>
    <property type="molecule type" value="Genomic_DNA"/>
</dbReference>
<dbReference type="PROSITE" id="PS51459">
    <property type="entry name" value="FIDO"/>
    <property type="match status" value="1"/>
</dbReference>
<dbReference type="Pfam" id="PF02661">
    <property type="entry name" value="Fic"/>
    <property type="match status" value="1"/>
</dbReference>
<dbReference type="PANTHER" id="PTHR13504">
    <property type="entry name" value="FIDO DOMAIN-CONTAINING PROTEIN DDB_G0283145"/>
    <property type="match status" value="1"/>
</dbReference>
<feature type="domain" description="Fido" evidence="3">
    <location>
        <begin position="250"/>
        <end position="401"/>
    </location>
</feature>
<dbReference type="InterPro" id="IPR003812">
    <property type="entry name" value="Fido"/>
</dbReference>
<dbReference type="SUPFAM" id="SSF140931">
    <property type="entry name" value="Fic-like"/>
    <property type="match status" value="1"/>
</dbReference>
<keyword evidence="5" id="KW-1185">Reference proteome</keyword>
<gene>
    <name evidence="4" type="ORF">F6U93_09935</name>
</gene>
<dbReference type="GO" id="GO:0005524">
    <property type="term" value="F:ATP binding"/>
    <property type="evidence" value="ECO:0007669"/>
    <property type="project" value="UniProtKB-KW"/>
</dbReference>
<comment type="caution">
    <text evidence="4">The sequence shown here is derived from an EMBL/GenBank/DDBJ whole genome shotgun (WGS) entry which is preliminary data.</text>
</comment>
<reference evidence="4 5" key="1">
    <citation type="submission" date="2019-09" db="EMBL/GenBank/DDBJ databases">
        <authorList>
            <person name="Cao W.R."/>
        </authorList>
    </citation>
    <scope>NUCLEOTIDE SEQUENCE [LARGE SCALE GENOMIC DNA]</scope>
    <source>
        <strain evidence="4 5">B1N29</strain>
    </source>
</reference>
<evidence type="ECO:0000256" key="2">
    <source>
        <dbReference type="PIRSR" id="PIRSR640198-2"/>
    </source>
</evidence>
<evidence type="ECO:0000259" key="3">
    <source>
        <dbReference type="PROSITE" id="PS51459"/>
    </source>
</evidence>
<organism evidence="4 5">
    <name type="scientific">Pseudotamlana haliotis</name>
    <dbReference type="NCBI Taxonomy" id="2614804"/>
    <lineage>
        <taxon>Bacteria</taxon>
        <taxon>Pseudomonadati</taxon>
        <taxon>Bacteroidota</taxon>
        <taxon>Flavobacteriia</taxon>
        <taxon>Flavobacteriales</taxon>
        <taxon>Flavobacteriaceae</taxon>
        <taxon>Pseudotamlana</taxon>
    </lineage>
</organism>
<dbReference type="PANTHER" id="PTHR13504:SF38">
    <property type="entry name" value="FIDO DOMAIN-CONTAINING PROTEIN"/>
    <property type="match status" value="1"/>
</dbReference>
<evidence type="ECO:0000313" key="4">
    <source>
        <dbReference type="EMBL" id="KAB1067596.1"/>
    </source>
</evidence>
<sequence>MHVNTQISIRIPAFHGRQLPEEGIIIGYGALINHLELQVPIPEFLSVISDKNKKYDIAGWKVFTPKYKPEESIYKQLVFALKYEGVNLLIFKKLFEKLNKTAVKDLLQIEPTGMYSRKIWFLYEWLMNEKLDIPDLTIKKAVPLIDEKLQFAIEGVSSPRHRIINNLPGTIDYCPLIRKSKKLEHYISEKYSEKKASYLSGLRKDVLQRTSAFLLLKDSKASFTIEGESPKSKRAARWGQAIGQAGTKNLTKDELIRLQQAVIENDRFVDMGFRKKGGFIGEHDRSSGAPLPNHISAKWEDLDQLVSGLLTTNTKLIHSDLDAVLTATITAFGFVFMHPFEDGNGRIHRYLIHHVLAKKRFSQQGLIFPVSASILDHIDDYRKVLEQYSYPLLDFIQWEETKDHNVNVLNDTLDYYRYFDVTKQAEFLYDCVDDTIENIIPKEIIYLTHYDAFKSYLDEEFEMPDTLVALLVRFLEQNNGALSRRAREKEFVSLKDSEVIEIEDTYKSIFNS</sequence>
<dbReference type="Proteomes" id="UP000441333">
    <property type="component" value="Unassembled WGS sequence"/>
</dbReference>
<keyword evidence="2" id="KW-0067">ATP-binding</keyword>
<dbReference type="AlphaFoldDB" id="A0A6N6ME29"/>
<proteinExistence type="predicted"/>
<feature type="binding site" evidence="2">
    <location>
        <begin position="342"/>
        <end position="349"/>
    </location>
    <ligand>
        <name>ATP</name>
        <dbReference type="ChEBI" id="CHEBI:30616"/>
    </ligand>
</feature>